<keyword evidence="9" id="KW-0560">Oxidoreductase</keyword>
<evidence type="ECO:0000313" key="14">
    <source>
        <dbReference type="Proteomes" id="UP001465976"/>
    </source>
</evidence>
<reference evidence="13 14" key="1">
    <citation type="submission" date="2024-02" db="EMBL/GenBank/DDBJ databases">
        <title>A draft genome for the cacao thread blight pathogen Marasmius crinis-equi.</title>
        <authorList>
            <person name="Cohen S.P."/>
            <person name="Baruah I.K."/>
            <person name="Amoako-Attah I."/>
            <person name="Bukari Y."/>
            <person name="Meinhardt L.W."/>
            <person name="Bailey B.A."/>
        </authorList>
    </citation>
    <scope>NUCLEOTIDE SEQUENCE [LARGE SCALE GENOMIC DNA]</scope>
    <source>
        <strain evidence="13 14">GH-76</strain>
    </source>
</reference>
<evidence type="ECO:0000256" key="8">
    <source>
        <dbReference type="ARBA" id="ARBA00022989"/>
    </source>
</evidence>
<evidence type="ECO:0000256" key="3">
    <source>
        <dbReference type="ARBA" id="ARBA00004721"/>
    </source>
</evidence>
<dbReference type="SUPFAM" id="SSF48264">
    <property type="entry name" value="Cytochrome P450"/>
    <property type="match status" value="1"/>
</dbReference>
<organism evidence="13 14">
    <name type="scientific">Marasmius crinis-equi</name>
    <dbReference type="NCBI Taxonomy" id="585013"/>
    <lineage>
        <taxon>Eukaryota</taxon>
        <taxon>Fungi</taxon>
        <taxon>Dikarya</taxon>
        <taxon>Basidiomycota</taxon>
        <taxon>Agaricomycotina</taxon>
        <taxon>Agaricomycetes</taxon>
        <taxon>Agaricomycetidae</taxon>
        <taxon>Agaricales</taxon>
        <taxon>Marasmiineae</taxon>
        <taxon>Marasmiaceae</taxon>
        <taxon>Marasmius</taxon>
    </lineage>
</organism>
<comment type="subcellular location">
    <subcellularLocation>
        <location evidence="2">Membrane</location>
    </subcellularLocation>
</comment>
<evidence type="ECO:0000256" key="2">
    <source>
        <dbReference type="ARBA" id="ARBA00004370"/>
    </source>
</evidence>
<dbReference type="InterPro" id="IPR050121">
    <property type="entry name" value="Cytochrome_P450_monoxygenase"/>
</dbReference>
<keyword evidence="7" id="KW-0479">Metal-binding</keyword>
<dbReference type="InterPro" id="IPR036396">
    <property type="entry name" value="Cyt_P450_sf"/>
</dbReference>
<keyword evidence="8" id="KW-1133">Transmembrane helix</keyword>
<comment type="cofactor">
    <cofactor evidence="1">
        <name>heme</name>
        <dbReference type="ChEBI" id="CHEBI:30413"/>
    </cofactor>
</comment>
<accession>A0ABR3F148</accession>
<evidence type="ECO:0000256" key="12">
    <source>
        <dbReference type="ARBA" id="ARBA00023136"/>
    </source>
</evidence>
<dbReference type="PANTHER" id="PTHR24305:SF166">
    <property type="entry name" value="CYTOCHROME P450 12A4, MITOCHONDRIAL-RELATED"/>
    <property type="match status" value="1"/>
</dbReference>
<evidence type="ECO:0000256" key="7">
    <source>
        <dbReference type="ARBA" id="ARBA00022723"/>
    </source>
</evidence>
<feature type="non-terminal residue" evidence="13">
    <location>
        <position position="1"/>
    </location>
</feature>
<gene>
    <name evidence="13" type="ORF">V5O48_013032</name>
</gene>
<evidence type="ECO:0000256" key="4">
    <source>
        <dbReference type="ARBA" id="ARBA00010617"/>
    </source>
</evidence>
<comment type="caution">
    <text evidence="13">The sequence shown here is derived from an EMBL/GenBank/DDBJ whole genome shotgun (WGS) entry which is preliminary data.</text>
</comment>
<comment type="similarity">
    <text evidence="4">Belongs to the cytochrome P450 family.</text>
</comment>
<dbReference type="Gene3D" id="1.10.630.10">
    <property type="entry name" value="Cytochrome P450"/>
    <property type="match status" value="1"/>
</dbReference>
<evidence type="ECO:0000256" key="10">
    <source>
        <dbReference type="ARBA" id="ARBA00023004"/>
    </source>
</evidence>
<sequence length="306" mass="33916">RKIMNPAFGPAQIRRFTATFVDKATELRNAWQSQVDETADGVVRIDVLSWLSRTTLDIVGLAGFNYSFNSLSAPGNSNELHEAFKAVLSSQATALGIWTLLRAWYPVLRILPSGPRSSLVTKARDTMKRVSRQLLNESKRAVLASQDEKTTGARDLLTLLVKSNMDEKETERINDDEVVAQIPTFLLAGHETTSTATTWALYALSLHPDVQRKLRDELLTVPGETPTMDELNALPYLDACVREVLRIHPPVAGVARDVAEDGVIPLSEPVNGKDYVRVRKGQGLILNIIALNRSKKLWGQDAMAFK</sequence>
<keyword evidence="10" id="KW-0408">Iron</keyword>
<evidence type="ECO:0000256" key="1">
    <source>
        <dbReference type="ARBA" id="ARBA00001971"/>
    </source>
</evidence>
<dbReference type="Proteomes" id="UP001465976">
    <property type="component" value="Unassembled WGS sequence"/>
</dbReference>
<comment type="pathway">
    <text evidence="3">Secondary metabolite biosynthesis; terpenoid biosynthesis.</text>
</comment>
<dbReference type="PRINTS" id="PR00385">
    <property type="entry name" value="P450"/>
</dbReference>
<evidence type="ECO:0000313" key="13">
    <source>
        <dbReference type="EMBL" id="KAL0568933.1"/>
    </source>
</evidence>
<dbReference type="EMBL" id="JBAHYK010001227">
    <property type="protein sequence ID" value="KAL0568933.1"/>
    <property type="molecule type" value="Genomic_DNA"/>
</dbReference>
<evidence type="ECO:0000256" key="9">
    <source>
        <dbReference type="ARBA" id="ARBA00023002"/>
    </source>
</evidence>
<protein>
    <recommendedName>
        <fullName evidence="15">Cytochrome P450</fullName>
    </recommendedName>
</protein>
<evidence type="ECO:0000256" key="5">
    <source>
        <dbReference type="ARBA" id="ARBA00022617"/>
    </source>
</evidence>
<keyword evidence="14" id="KW-1185">Reference proteome</keyword>
<keyword evidence="6" id="KW-0812">Transmembrane</keyword>
<dbReference type="PRINTS" id="PR00463">
    <property type="entry name" value="EP450I"/>
</dbReference>
<dbReference type="Pfam" id="PF00067">
    <property type="entry name" value="p450"/>
    <property type="match status" value="1"/>
</dbReference>
<evidence type="ECO:0000256" key="6">
    <source>
        <dbReference type="ARBA" id="ARBA00022692"/>
    </source>
</evidence>
<keyword evidence="12" id="KW-0472">Membrane</keyword>
<proteinExistence type="inferred from homology"/>
<keyword evidence="11" id="KW-0503">Monooxygenase</keyword>
<evidence type="ECO:0000256" key="11">
    <source>
        <dbReference type="ARBA" id="ARBA00023033"/>
    </source>
</evidence>
<keyword evidence="5" id="KW-0349">Heme</keyword>
<evidence type="ECO:0008006" key="15">
    <source>
        <dbReference type="Google" id="ProtNLM"/>
    </source>
</evidence>
<name>A0ABR3F148_9AGAR</name>
<dbReference type="InterPro" id="IPR001128">
    <property type="entry name" value="Cyt_P450"/>
</dbReference>
<dbReference type="InterPro" id="IPR002401">
    <property type="entry name" value="Cyt_P450_E_grp-I"/>
</dbReference>
<dbReference type="PANTHER" id="PTHR24305">
    <property type="entry name" value="CYTOCHROME P450"/>
    <property type="match status" value="1"/>
</dbReference>